<name>A0A5C3L2F7_COPMA</name>
<dbReference type="Proteomes" id="UP000307440">
    <property type="component" value="Unassembled WGS sequence"/>
</dbReference>
<proteinExistence type="predicted"/>
<reference evidence="2 3" key="1">
    <citation type="journal article" date="2019" name="Nat. Ecol. Evol.">
        <title>Megaphylogeny resolves global patterns of mushroom evolution.</title>
        <authorList>
            <person name="Varga T."/>
            <person name="Krizsan K."/>
            <person name="Foldi C."/>
            <person name="Dima B."/>
            <person name="Sanchez-Garcia M."/>
            <person name="Sanchez-Ramirez S."/>
            <person name="Szollosi G.J."/>
            <person name="Szarkandi J.G."/>
            <person name="Papp V."/>
            <person name="Albert L."/>
            <person name="Andreopoulos W."/>
            <person name="Angelini C."/>
            <person name="Antonin V."/>
            <person name="Barry K.W."/>
            <person name="Bougher N.L."/>
            <person name="Buchanan P."/>
            <person name="Buyck B."/>
            <person name="Bense V."/>
            <person name="Catcheside P."/>
            <person name="Chovatia M."/>
            <person name="Cooper J."/>
            <person name="Damon W."/>
            <person name="Desjardin D."/>
            <person name="Finy P."/>
            <person name="Geml J."/>
            <person name="Haridas S."/>
            <person name="Hughes K."/>
            <person name="Justo A."/>
            <person name="Karasinski D."/>
            <person name="Kautmanova I."/>
            <person name="Kiss B."/>
            <person name="Kocsube S."/>
            <person name="Kotiranta H."/>
            <person name="LaButti K.M."/>
            <person name="Lechner B.E."/>
            <person name="Liimatainen K."/>
            <person name="Lipzen A."/>
            <person name="Lukacs Z."/>
            <person name="Mihaltcheva S."/>
            <person name="Morgado L.N."/>
            <person name="Niskanen T."/>
            <person name="Noordeloos M.E."/>
            <person name="Ohm R.A."/>
            <person name="Ortiz-Santana B."/>
            <person name="Ovrebo C."/>
            <person name="Racz N."/>
            <person name="Riley R."/>
            <person name="Savchenko A."/>
            <person name="Shiryaev A."/>
            <person name="Soop K."/>
            <person name="Spirin V."/>
            <person name="Szebenyi C."/>
            <person name="Tomsovsky M."/>
            <person name="Tulloss R.E."/>
            <person name="Uehling J."/>
            <person name="Grigoriev I.V."/>
            <person name="Vagvolgyi C."/>
            <person name="Papp T."/>
            <person name="Martin F.M."/>
            <person name="Miettinen O."/>
            <person name="Hibbett D.S."/>
            <person name="Nagy L.G."/>
        </authorList>
    </citation>
    <scope>NUCLEOTIDE SEQUENCE [LARGE SCALE GENOMIC DNA]</scope>
    <source>
        <strain evidence="2 3">CBS 121175</strain>
    </source>
</reference>
<feature type="non-terminal residue" evidence="2">
    <location>
        <position position="56"/>
    </location>
</feature>
<evidence type="ECO:0000256" key="1">
    <source>
        <dbReference type="SAM" id="Phobius"/>
    </source>
</evidence>
<evidence type="ECO:0000313" key="2">
    <source>
        <dbReference type="EMBL" id="TFK26920.1"/>
    </source>
</evidence>
<keyword evidence="1" id="KW-1133">Transmembrane helix</keyword>
<dbReference type="AlphaFoldDB" id="A0A5C3L2F7"/>
<feature type="transmembrane region" description="Helical" evidence="1">
    <location>
        <begin position="29"/>
        <end position="51"/>
    </location>
</feature>
<dbReference type="EMBL" id="ML210169">
    <property type="protein sequence ID" value="TFK26920.1"/>
    <property type="molecule type" value="Genomic_DNA"/>
</dbReference>
<keyword evidence="1" id="KW-0472">Membrane</keyword>
<keyword evidence="1" id="KW-0812">Transmembrane</keyword>
<sequence>MILQMVAVEDGTPLKEMVRGALGQGVKPVWVALAVVSGIGGLVAFGGMWGVNAGTV</sequence>
<gene>
    <name evidence="2" type="ORF">FA15DRAFT_666866</name>
</gene>
<accession>A0A5C3L2F7</accession>
<keyword evidence="3" id="KW-1185">Reference proteome</keyword>
<organism evidence="2 3">
    <name type="scientific">Coprinopsis marcescibilis</name>
    <name type="common">Agaric fungus</name>
    <name type="synonym">Psathyrella marcescibilis</name>
    <dbReference type="NCBI Taxonomy" id="230819"/>
    <lineage>
        <taxon>Eukaryota</taxon>
        <taxon>Fungi</taxon>
        <taxon>Dikarya</taxon>
        <taxon>Basidiomycota</taxon>
        <taxon>Agaricomycotina</taxon>
        <taxon>Agaricomycetes</taxon>
        <taxon>Agaricomycetidae</taxon>
        <taxon>Agaricales</taxon>
        <taxon>Agaricineae</taxon>
        <taxon>Psathyrellaceae</taxon>
        <taxon>Coprinopsis</taxon>
    </lineage>
</organism>
<protein>
    <submittedName>
        <fullName evidence="2">Uncharacterized protein</fullName>
    </submittedName>
</protein>
<evidence type="ECO:0000313" key="3">
    <source>
        <dbReference type="Proteomes" id="UP000307440"/>
    </source>
</evidence>